<keyword evidence="1" id="KW-1133">Transmembrane helix</keyword>
<protein>
    <submittedName>
        <fullName evidence="2">Multisubunit sodium/proton antiporter, MrpG subunit</fullName>
    </submittedName>
</protein>
<feature type="transmembrane region" description="Helical" evidence="1">
    <location>
        <begin position="68"/>
        <end position="86"/>
    </location>
</feature>
<sequence length="132" mass="14543">MTFIQDILSNFFFFAGMFFVFLGMLGLYRLPDVYNRLHATTKIGTLGAFGVMMGIVVKLGFGPMGIKAITVGLFLLLTAPVAAHMISRAAHRHGVGLCEESTVDDYGKTYCLINSSCPVKHEETIENDNEKM</sequence>
<gene>
    <name evidence="2" type="ORF">SAMN06264941_0235</name>
</gene>
<dbReference type="Proteomes" id="UP000193969">
    <property type="component" value="Unassembled WGS sequence"/>
</dbReference>
<dbReference type="InterPro" id="IPR005133">
    <property type="entry name" value="PhaG_MnhG_YufB"/>
</dbReference>
<dbReference type="GO" id="GO:0015385">
    <property type="term" value="F:sodium:proton antiporter activity"/>
    <property type="evidence" value="ECO:0007669"/>
    <property type="project" value="TreeGrafter"/>
</dbReference>
<dbReference type="PANTHER" id="PTHR34703">
    <property type="entry name" value="ANTIPORTER SUBUNIT MNHG2-RELATED"/>
    <property type="match status" value="1"/>
</dbReference>
<evidence type="ECO:0000313" key="3">
    <source>
        <dbReference type="Proteomes" id="UP000193969"/>
    </source>
</evidence>
<dbReference type="Pfam" id="PF03334">
    <property type="entry name" value="PhaG_MnhG_YufB"/>
    <property type="match status" value="1"/>
</dbReference>
<keyword evidence="1" id="KW-0472">Membrane</keyword>
<keyword evidence="3" id="KW-1185">Reference proteome</keyword>
<dbReference type="NCBIfam" id="NF009314">
    <property type="entry name" value="PRK12674.1-2"/>
    <property type="match status" value="1"/>
</dbReference>
<dbReference type="EMBL" id="FXBN01000001">
    <property type="protein sequence ID" value="SMH29787.1"/>
    <property type="molecule type" value="Genomic_DNA"/>
</dbReference>
<accession>A0A1X7MZ78</accession>
<dbReference type="NCBIfam" id="TIGR01300">
    <property type="entry name" value="CPA3_mnhG_phaG"/>
    <property type="match status" value="1"/>
</dbReference>
<keyword evidence="1" id="KW-0812">Transmembrane</keyword>
<dbReference type="AlphaFoldDB" id="A0A1X7MZ78"/>
<dbReference type="PANTHER" id="PTHR34703:SF1">
    <property type="entry name" value="ANTIPORTER SUBUNIT MNHG2-RELATED"/>
    <property type="match status" value="1"/>
</dbReference>
<evidence type="ECO:0000256" key="1">
    <source>
        <dbReference type="SAM" id="Phobius"/>
    </source>
</evidence>
<organism evidence="2 3">
    <name type="scientific">Methanohalophilus portucalensis FDF-1</name>
    <dbReference type="NCBI Taxonomy" id="523843"/>
    <lineage>
        <taxon>Archaea</taxon>
        <taxon>Methanobacteriati</taxon>
        <taxon>Methanobacteriota</taxon>
        <taxon>Stenosarchaea group</taxon>
        <taxon>Methanomicrobia</taxon>
        <taxon>Methanosarcinales</taxon>
        <taxon>Methanosarcinaceae</taxon>
        <taxon>Methanohalophilus</taxon>
    </lineage>
</organism>
<evidence type="ECO:0000313" key="2">
    <source>
        <dbReference type="EMBL" id="SMH29787.1"/>
    </source>
</evidence>
<reference evidence="3" key="1">
    <citation type="submission" date="2017-04" db="EMBL/GenBank/DDBJ databases">
        <authorList>
            <person name="Varghese N."/>
            <person name="Submissions S."/>
        </authorList>
    </citation>
    <scope>NUCLEOTIDE SEQUENCE [LARGE SCALE GENOMIC DNA]</scope>
    <source>
        <strain evidence="3">FDF-1</strain>
    </source>
</reference>
<feature type="transmembrane region" description="Helical" evidence="1">
    <location>
        <begin position="43"/>
        <end position="62"/>
    </location>
</feature>
<proteinExistence type="predicted"/>
<feature type="transmembrane region" description="Helical" evidence="1">
    <location>
        <begin position="12"/>
        <end position="31"/>
    </location>
</feature>
<name>A0A1X7MZ78_9EURY</name>